<feature type="repeat" description="PPR" evidence="2">
    <location>
        <begin position="78"/>
        <end position="112"/>
    </location>
</feature>
<dbReference type="Gene3D" id="1.25.40.10">
    <property type="entry name" value="Tetratricopeptide repeat domain"/>
    <property type="match status" value="2"/>
</dbReference>
<proteinExistence type="predicted"/>
<dbReference type="GO" id="GO:0003729">
    <property type="term" value="F:mRNA binding"/>
    <property type="evidence" value="ECO:0007669"/>
    <property type="project" value="TreeGrafter"/>
</dbReference>
<dbReference type="OrthoDB" id="185373at2759"/>
<evidence type="ECO:0000256" key="1">
    <source>
        <dbReference type="ARBA" id="ARBA00022737"/>
    </source>
</evidence>
<protein>
    <recommendedName>
        <fullName evidence="5">Pentatricopeptide repeat-containing protein</fullName>
    </recommendedName>
</protein>
<dbReference type="Proteomes" id="UP001141806">
    <property type="component" value="Unassembled WGS sequence"/>
</dbReference>
<name>A0A9Q0L0P3_9MAGN</name>
<dbReference type="NCBIfam" id="TIGR00756">
    <property type="entry name" value="PPR"/>
    <property type="match status" value="3"/>
</dbReference>
<sequence>MQDFGPKPRINDLDKLLFMLCKGKHLKHAQEFFNGVKLELSPSEKTYSILMSSWVKCETLRRHGNSLMKCLSGKCPIDVTVYNTLLGCLCQDGKTEEAHRLFREMESCGLQPDACSYSIFILAYCEANDAHSALRVLVRMRRYSLAPNVGTNEFTFNFIIKLFCKNDCVNQALKLINRMDKDSCLPDYHT</sequence>
<dbReference type="PANTHER" id="PTHR47933:SF11">
    <property type="entry name" value="PENTATRICOPEPTIDE REPEAT-CONTAINING PROTEIN 2"/>
    <property type="match status" value="1"/>
</dbReference>
<keyword evidence="4" id="KW-1185">Reference proteome</keyword>
<dbReference type="AlphaFoldDB" id="A0A9Q0L0P3"/>
<dbReference type="Pfam" id="PF13041">
    <property type="entry name" value="PPR_2"/>
    <property type="match status" value="2"/>
</dbReference>
<evidence type="ECO:0000313" key="4">
    <source>
        <dbReference type="Proteomes" id="UP001141806"/>
    </source>
</evidence>
<dbReference type="EMBL" id="JAMYWD010000002">
    <property type="protein sequence ID" value="KAJ4980179.1"/>
    <property type="molecule type" value="Genomic_DNA"/>
</dbReference>
<dbReference type="PANTHER" id="PTHR47933">
    <property type="entry name" value="PENTATRICOPEPTIDE REPEAT-CONTAINING PROTEIN 1, MITOCHONDRIAL"/>
    <property type="match status" value="1"/>
</dbReference>
<feature type="repeat" description="PPR" evidence="2">
    <location>
        <begin position="152"/>
        <end position="186"/>
    </location>
</feature>
<dbReference type="InterPro" id="IPR051240">
    <property type="entry name" value="Mito_RNA-Proc/Resp"/>
</dbReference>
<dbReference type="PROSITE" id="PS51375">
    <property type="entry name" value="PPR"/>
    <property type="match status" value="3"/>
</dbReference>
<organism evidence="3 4">
    <name type="scientific">Protea cynaroides</name>
    <dbReference type="NCBI Taxonomy" id="273540"/>
    <lineage>
        <taxon>Eukaryota</taxon>
        <taxon>Viridiplantae</taxon>
        <taxon>Streptophyta</taxon>
        <taxon>Embryophyta</taxon>
        <taxon>Tracheophyta</taxon>
        <taxon>Spermatophyta</taxon>
        <taxon>Magnoliopsida</taxon>
        <taxon>Proteales</taxon>
        <taxon>Proteaceae</taxon>
        <taxon>Protea</taxon>
    </lineage>
</organism>
<accession>A0A9Q0L0P3</accession>
<dbReference type="InterPro" id="IPR011990">
    <property type="entry name" value="TPR-like_helical_dom_sf"/>
</dbReference>
<dbReference type="InterPro" id="IPR002885">
    <property type="entry name" value="PPR_rpt"/>
</dbReference>
<keyword evidence="1" id="KW-0677">Repeat</keyword>
<evidence type="ECO:0000313" key="3">
    <source>
        <dbReference type="EMBL" id="KAJ4980179.1"/>
    </source>
</evidence>
<evidence type="ECO:0008006" key="5">
    <source>
        <dbReference type="Google" id="ProtNLM"/>
    </source>
</evidence>
<reference evidence="3" key="1">
    <citation type="journal article" date="2023" name="Plant J.">
        <title>The genome of the king protea, Protea cynaroides.</title>
        <authorList>
            <person name="Chang J."/>
            <person name="Duong T.A."/>
            <person name="Schoeman C."/>
            <person name="Ma X."/>
            <person name="Roodt D."/>
            <person name="Barker N."/>
            <person name="Li Z."/>
            <person name="Van de Peer Y."/>
            <person name="Mizrachi E."/>
        </authorList>
    </citation>
    <scope>NUCLEOTIDE SEQUENCE</scope>
    <source>
        <tissue evidence="3">Young leaves</tissue>
    </source>
</reference>
<feature type="repeat" description="PPR" evidence="2">
    <location>
        <begin position="113"/>
        <end position="147"/>
    </location>
</feature>
<comment type="caution">
    <text evidence="3">The sequence shown here is derived from an EMBL/GenBank/DDBJ whole genome shotgun (WGS) entry which is preliminary data.</text>
</comment>
<evidence type="ECO:0000256" key="2">
    <source>
        <dbReference type="PROSITE-ProRule" id="PRU00708"/>
    </source>
</evidence>
<gene>
    <name evidence="3" type="ORF">NE237_010959</name>
</gene>